<evidence type="ECO:0000313" key="3">
    <source>
        <dbReference type="Proteomes" id="UP000605986"/>
    </source>
</evidence>
<dbReference type="Gene3D" id="3.40.50.1000">
    <property type="entry name" value="HAD superfamily/HAD-like"/>
    <property type="match status" value="1"/>
</dbReference>
<dbReference type="SUPFAM" id="SSF56784">
    <property type="entry name" value="HAD-like"/>
    <property type="match status" value="1"/>
</dbReference>
<proteinExistence type="predicted"/>
<dbReference type="Pfam" id="PF13207">
    <property type="entry name" value="AAA_17"/>
    <property type="match status" value="1"/>
</dbReference>
<dbReference type="CDD" id="cd06223">
    <property type="entry name" value="PRTases_typeI"/>
    <property type="match status" value="1"/>
</dbReference>
<dbReference type="Pfam" id="PF14681">
    <property type="entry name" value="UPRTase"/>
    <property type="match status" value="1"/>
</dbReference>
<dbReference type="SUPFAM" id="SSF52540">
    <property type="entry name" value="P-loop containing nucleoside triphosphate hydrolases"/>
    <property type="match status" value="1"/>
</dbReference>
<comment type="caution">
    <text evidence="2">The sequence shown here is derived from an EMBL/GenBank/DDBJ whole genome shotgun (WGS) entry which is preliminary data.</text>
</comment>
<dbReference type="InterPro" id="IPR036412">
    <property type="entry name" value="HAD-like_sf"/>
</dbReference>
<dbReference type="OrthoDB" id="5416609at2759"/>
<dbReference type="PANTHER" id="PTHR43344:SF20">
    <property type="entry name" value="URACIL PHOSPHORIBOSYLTRANSFERASE"/>
    <property type="match status" value="1"/>
</dbReference>
<name>A0A8H4PAN5_9HYPO</name>
<dbReference type="InterPro" id="IPR000836">
    <property type="entry name" value="PRTase_dom"/>
</dbReference>
<keyword evidence="3" id="KW-1185">Reference proteome</keyword>
<dbReference type="Gene3D" id="3.40.50.300">
    <property type="entry name" value="P-loop containing nucleotide triphosphate hydrolases"/>
    <property type="match status" value="1"/>
</dbReference>
<evidence type="ECO:0000313" key="2">
    <source>
        <dbReference type="EMBL" id="KAF4453917.1"/>
    </source>
</evidence>
<protein>
    <recommendedName>
        <fullName evidence="1">Phosphoribosyltransferase domain-containing protein</fullName>
    </recommendedName>
</protein>
<dbReference type="InterPro" id="IPR050582">
    <property type="entry name" value="HAD-like_SerB"/>
</dbReference>
<sequence length="720" mass="79308">MDFPSTLPDDFGTVSIAIPSAGLVNNLDRLRGQSPPFPSRAQLKNDIEPCNPPKPTVIGIYGISGSGKSFILDKLRERLGEVEFSFYEGSAMISSLVPGGLETFHHLSEAEKVYWRVRAINAIKRETAASGKVAVVTGHLTFWFKDDPRPRPVYTPDDIETLTHIVYLNTPPEIIAKRVFVDLQKAQLPLPVVKLASWQKSEISTLRQLCHQNNILFIAISATSATDDVTARVQALIKHSQQPSTPEANISRVRDRVEEILASPSSEEIETFLVFDGDKTVAAEDTTAVFWQKLGDVPAGLASATNDPLKDLFSSSMGYSDAAFNQATLLYEEVCDEENFDKICLQIANEIPPWFEFIRLWGLAKKNRVGVVIVTCGLGRVWSNIIAKHGFSDTVHVIGGGRILDGLIVTPDIKASIVSQLKEAGHYVWAFGDSPLDISMLKEADQAIVVVGNKETRSSSMDSALSKAIREDDLQARQLIRSPESSPPRLDQDNLPILTLDDNILNSIFDRRPLNVLHATDTAAARILMSPMRDAAVAGPWLREAHANVGRYLATQYVSQLIGLEHYTISHVLGHQTTGHRLRNEDQTTIVALMRGGEPMALGINEVFPKAMFVHASSAHDIKSHHIQKNSPVILVDSVVNSGRSIIEFIPRIGQLKEGIHIVVVAGVVQAEAISERQRLAKVMRRYGASLVVLRLSDNKFTGTRATDTENRLFNTTHLA</sequence>
<dbReference type="Pfam" id="PF12710">
    <property type="entry name" value="HAD"/>
    <property type="match status" value="1"/>
</dbReference>
<dbReference type="Proteomes" id="UP000605986">
    <property type="component" value="Unassembled WGS sequence"/>
</dbReference>
<dbReference type="EMBL" id="JAADJG010000139">
    <property type="protein sequence ID" value="KAF4453917.1"/>
    <property type="molecule type" value="Genomic_DNA"/>
</dbReference>
<organism evidence="2 3">
    <name type="scientific">Fusarium austroafricanum</name>
    <dbReference type="NCBI Taxonomy" id="2364996"/>
    <lineage>
        <taxon>Eukaryota</taxon>
        <taxon>Fungi</taxon>
        <taxon>Dikarya</taxon>
        <taxon>Ascomycota</taxon>
        <taxon>Pezizomycotina</taxon>
        <taxon>Sordariomycetes</taxon>
        <taxon>Hypocreomycetidae</taxon>
        <taxon>Hypocreales</taxon>
        <taxon>Nectriaceae</taxon>
        <taxon>Fusarium</taxon>
        <taxon>Fusarium concolor species complex</taxon>
    </lineage>
</organism>
<dbReference type="AlphaFoldDB" id="A0A8H4PAN5"/>
<gene>
    <name evidence="2" type="ORF">F53441_3442</name>
</gene>
<dbReference type="InterPro" id="IPR027417">
    <property type="entry name" value="P-loop_NTPase"/>
</dbReference>
<reference evidence="2" key="1">
    <citation type="submission" date="2020-01" db="EMBL/GenBank/DDBJ databases">
        <title>Identification and distribution of gene clusters putatively required for synthesis of sphingolipid metabolism inhibitors in phylogenetically diverse species of the filamentous fungus Fusarium.</title>
        <authorList>
            <person name="Kim H.-S."/>
            <person name="Busman M."/>
            <person name="Brown D.W."/>
            <person name="Divon H."/>
            <person name="Uhlig S."/>
            <person name="Proctor R.H."/>
        </authorList>
    </citation>
    <scope>NUCLEOTIDE SEQUENCE</scope>
    <source>
        <strain evidence="2">NRRL 53441</strain>
    </source>
</reference>
<dbReference type="GO" id="GO:0005737">
    <property type="term" value="C:cytoplasm"/>
    <property type="evidence" value="ECO:0007669"/>
    <property type="project" value="TreeGrafter"/>
</dbReference>
<dbReference type="GO" id="GO:0036424">
    <property type="term" value="F:L-phosphoserine phosphatase activity"/>
    <property type="evidence" value="ECO:0007669"/>
    <property type="project" value="TreeGrafter"/>
</dbReference>
<feature type="domain" description="Phosphoribosyltransferase" evidence="1">
    <location>
        <begin position="520"/>
        <end position="716"/>
    </location>
</feature>
<dbReference type="Gene3D" id="3.40.50.2020">
    <property type="match status" value="1"/>
</dbReference>
<dbReference type="InterPro" id="IPR029057">
    <property type="entry name" value="PRTase-like"/>
</dbReference>
<dbReference type="PANTHER" id="PTHR43344">
    <property type="entry name" value="PHOSPHOSERINE PHOSPHATASE"/>
    <property type="match status" value="1"/>
</dbReference>
<accession>A0A8H4PAN5</accession>
<dbReference type="InterPro" id="IPR023214">
    <property type="entry name" value="HAD_sf"/>
</dbReference>
<dbReference type="GO" id="GO:0006564">
    <property type="term" value="P:L-serine biosynthetic process"/>
    <property type="evidence" value="ECO:0007669"/>
    <property type="project" value="TreeGrafter"/>
</dbReference>
<dbReference type="SUPFAM" id="SSF53271">
    <property type="entry name" value="PRTase-like"/>
    <property type="match status" value="1"/>
</dbReference>
<evidence type="ECO:0000259" key="1">
    <source>
        <dbReference type="Pfam" id="PF14681"/>
    </source>
</evidence>
<dbReference type="GO" id="GO:0000287">
    <property type="term" value="F:magnesium ion binding"/>
    <property type="evidence" value="ECO:0007669"/>
    <property type="project" value="TreeGrafter"/>
</dbReference>